<keyword evidence="1" id="KW-0812">Transmembrane</keyword>
<sequence>MEIETPFSGQEITGRPAQMMGFGDAVKNAIVNNYVNFSGRASRSEYWWFTLFNIIVGIVLLPVDMALGFDPLASDPMSPLSSFGVASTIATLALLLPGLGLMWRRLHDGNRSGWYVLLGVIPIINFIGVFVLLYFTIAEGQPHANQYGAVPTNTLE</sequence>
<dbReference type="AlphaFoldDB" id="A0A382VAK0"/>
<dbReference type="InterPro" id="IPR008523">
    <property type="entry name" value="DUF805"/>
</dbReference>
<keyword evidence="1" id="KW-1133">Transmembrane helix</keyword>
<name>A0A382VAK0_9ZZZZ</name>
<reference evidence="2" key="1">
    <citation type="submission" date="2018-05" db="EMBL/GenBank/DDBJ databases">
        <authorList>
            <person name="Lanie J.A."/>
            <person name="Ng W.-L."/>
            <person name="Kazmierczak K.M."/>
            <person name="Andrzejewski T.M."/>
            <person name="Davidsen T.M."/>
            <person name="Wayne K.J."/>
            <person name="Tettelin H."/>
            <person name="Glass J.I."/>
            <person name="Rusch D."/>
            <person name="Podicherti R."/>
            <person name="Tsui H.-C.T."/>
            <person name="Winkler M.E."/>
        </authorList>
    </citation>
    <scope>NUCLEOTIDE SEQUENCE</scope>
</reference>
<organism evidence="2">
    <name type="scientific">marine metagenome</name>
    <dbReference type="NCBI Taxonomy" id="408172"/>
    <lineage>
        <taxon>unclassified sequences</taxon>
        <taxon>metagenomes</taxon>
        <taxon>ecological metagenomes</taxon>
    </lineage>
</organism>
<feature type="transmembrane region" description="Helical" evidence="1">
    <location>
        <begin position="115"/>
        <end position="137"/>
    </location>
</feature>
<dbReference type="GO" id="GO:0005886">
    <property type="term" value="C:plasma membrane"/>
    <property type="evidence" value="ECO:0007669"/>
    <property type="project" value="TreeGrafter"/>
</dbReference>
<protein>
    <recommendedName>
        <fullName evidence="3">DUF805 domain-containing protein</fullName>
    </recommendedName>
</protein>
<feature type="transmembrane region" description="Helical" evidence="1">
    <location>
        <begin position="46"/>
        <end position="63"/>
    </location>
</feature>
<evidence type="ECO:0000256" key="1">
    <source>
        <dbReference type="SAM" id="Phobius"/>
    </source>
</evidence>
<accession>A0A382VAK0</accession>
<dbReference type="PANTHER" id="PTHR34980">
    <property type="entry name" value="INNER MEMBRANE PROTEIN-RELATED-RELATED"/>
    <property type="match status" value="1"/>
</dbReference>
<keyword evidence="1" id="KW-0472">Membrane</keyword>
<proteinExistence type="predicted"/>
<feature type="transmembrane region" description="Helical" evidence="1">
    <location>
        <begin position="83"/>
        <end position="103"/>
    </location>
</feature>
<dbReference type="Pfam" id="PF05656">
    <property type="entry name" value="DUF805"/>
    <property type="match status" value="1"/>
</dbReference>
<evidence type="ECO:0008006" key="3">
    <source>
        <dbReference type="Google" id="ProtNLM"/>
    </source>
</evidence>
<dbReference type="PANTHER" id="PTHR34980:SF2">
    <property type="entry name" value="INNER MEMBRANE PROTEIN YHAH-RELATED"/>
    <property type="match status" value="1"/>
</dbReference>
<dbReference type="EMBL" id="UINC01150455">
    <property type="protein sequence ID" value="SVD43504.1"/>
    <property type="molecule type" value="Genomic_DNA"/>
</dbReference>
<gene>
    <name evidence="2" type="ORF">METZ01_LOCUS396358</name>
</gene>
<evidence type="ECO:0000313" key="2">
    <source>
        <dbReference type="EMBL" id="SVD43504.1"/>
    </source>
</evidence>